<keyword evidence="1" id="KW-1133">Transmembrane helix</keyword>
<dbReference type="Proteomes" id="UP000307874">
    <property type="component" value="Unassembled WGS sequence"/>
</dbReference>
<keyword evidence="1" id="KW-0472">Membrane</keyword>
<accession>A0A5C4JWF7</accession>
<evidence type="ECO:0000256" key="1">
    <source>
        <dbReference type="SAM" id="Phobius"/>
    </source>
</evidence>
<evidence type="ECO:0000313" key="2">
    <source>
        <dbReference type="EMBL" id="TNB49695.1"/>
    </source>
</evidence>
<sequence>MWDMSIKLLAGLILVFCGIQLIIFVGLIAWGIWTDSIKPRLIPSEEITRVADELIEHFADPAEEALLRQHDAWYRSDGAEQTYWRRVRKAVKRRLKAR</sequence>
<protein>
    <submittedName>
        <fullName evidence="2">Uncharacterized protein</fullName>
    </submittedName>
</protein>
<dbReference type="OrthoDB" id="8117118at2"/>
<proteinExistence type="predicted"/>
<feature type="transmembrane region" description="Helical" evidence="1">
    <location>
        <begin position="12"/>
        <end position="33"/>
    </location>
</feature>
<evidence type="ECO:0000313" key="3">
    <source>
        <dbReference type="Proteomes" id="UP000307874"/>
    </source>
</evidence>
<dbReference type="AlphaFoldDB" id="A0A5C4JWF7"/>
<reference evidence="2 3" key="1">
    <citation type="submission" date="2019-06" db="EMBL/GenBank/DDBJ databases">
        <title>Martelella lutilitoris sp. nov., isolated from a tidal mudflat.</title>
        <authorList>
            <person name="Kim Y.-J."/>
        </authorList>
    </citation>
    <scope>NUCLEOTIDE SEQUENCE [LARGE SCALE GENOMIC DNA]</scope>
    <source>
        <strain evidence="2 3">GH2-6</strain>
    </source>
</reference>
<gene>
    <name evidence="2" type="ORF">FF124_01680</name>
</gene>
<dbReference type="EMBL" id="VCLB01000001">
    <property type="protein sequence ID" value="TNB49695.1"/>
    <property type="molecule type" value="Genomic_DNA"/>
</dbReference>
<organism evidence="2 3">
    <name type="scientific">Martelella lutilitoris</name>
    <dbReference type="NCBI Taxonomy" id="2583532"/>
    <lineage>
        <taxon>Bacteria</taxon>
        <taxon>Pseudomonadati</taxon>
        <taxon>Pseudomonadota</taxon>
        <taxon>Alphaproteobacteria</taxon>
        <taxon>Hyphomicrobiales</taxon>
        <taxon>Aurantimonadaceae</taxon>
        <taxon>Martelella</taxon>
    </lineage>
</organism>
<keyword evidence="3" id="KW-1185">Reference proteome</keyword>
<comment type="caution">
    <text evidence="2">The sequence shown here is derived from an EMBL/GenBank/DDBJ whole genome shotgun (WGS) entry which is preliminary data.</text>
</comment>
<keyword evidence="1" id="KW-0812">Transmembrane</keyword>
<name>A0A5C4JWF7_9HYPH</name>